<accession>A0AAF0DIN1</accession>
<dbReference type="AlphaFoldDB" id="A0AAF0DIN1"/>
<evidence type="ECO:0000313" key="2">
    <source>
        <dbReference type="EMBL" id="WEW59312.1"/>
    </source>
</evidence>
<dbReference type="EMBL" id="CP120629">
    <property type="protein sequence ID" value="WEW59312.1"/>
    <property type="molecule type" value="Genomic_DNA"/>
</dbReference>
<dbReference type="InterPro" id="IPR002575">
    <property type="entry name" value="Aminoglycoside_PTrfase"/>
</dbReference>
<protein>
    <recommendedName>
        <fullName evidence="1">Aminoglycoside phosphotransferase domain-containing protein</fullName>
    </recommendedName>
</protein>
<name>A0AAF0DIN1_9EURO</name>
<dbReference type="InterPro" id="IPR051678">
    <property type="entry name" value="AGP_Transferase"/>
</dbReference>
<reference evidence="2" key="1">
    <citation type="submission" date="2023-03" db="EMBL/GenBank/DDBJ databases">
        <title>Emydomyces testavorans Genome Sequence.</title>
        <authorList>
            <person name="Hoyer L."/>
        </authorList>
    </citation>
    <scope>NUCLEOTIDE SEQUENCE</scope>
    <source>
        <strain evidence="2">16-2883</strain>
    </source>
</reference>
<dbReference type="InterPro" id="IPR011009">
    <property type="entry name" value="Kinase-like_dom_sf"/>
</dbReference>
<dbReference type="PANTHER" id="PTHR21310">
    <property type="entry name" value="AMINOGLYCOSIDE PHOSPHOTRANSFERASE-RELATED-RELATED"/>
    <property type="match status" value="1"/>
</dbReference>
<dbReference type="Proteomes" id="UP001219355">
    <property type="component" value="Chromosome 3"/>
</dbReference>
<keyword evidence="3" id="KW-1185">Reference proteome</keyword>
<organism evidence="2 3">
    <name type="scientific">Emydomyces testavorans</name>
    <dbReference type="NCBI Taxonomy" id="2070801"/>
    <lineage>
        <taxon>Eukaryota</taxon>
        <taxon>Fungi</taxon>
        <taxon>Dikarya</taxon>
        <taxon>Ascomycota</taxon>
        <taxon>Pezizomycotina</taxon>
        <taxon>Eurotiomycetes</taxon>
        <taxon>Eurotiomycetidae</taxon>
        <taxon>Onygenales</taxon>
        <taxon>Nannizziopsiaceae</taxon>
        <taxon>Emydomyces</taxon>
    </lineage>
</organism>
<sequence>MTLSLAAIISEISFAQNVHFKVTAGPFKGGSNTVYQIQSDDGKQWCLRIPLNDFAAGVAARGVAILKILKEMRPTLAAPAVIYMSDRYMVMEYFNGEALGSWNTRSLTREQRRVLLDDVATFLFSLWTLDVQLPDGLGCKITYRDYLRKEVDRGLLRTLKGTATWGDPIHYLYRRMEIDGLVPSRDDGATAIKHGDLNAWNVIDCFSPLVLINDSVVDWDNSRLAPLPSAIQHPLFIADIPGWRNDGVSEGMTFEEDREYLENAVGKLDASSQNPGRIAHLLRTSFERQFLEMSLHNRRINDEYIQQRFDNTKFDRDAALQQLEDFLSNNESMQDFPGVLDVRRRLTRES</sequence>
<feature type="domain" description="Aminoglycoside phosphotransferase" evidence="1">
    <location>
        <begin position="29"/>
        <end position="226"/>
    </location>
</feature>
<evidence type="ECO:0000259" key="1">
    <source>
        <dbReference type="Pfam" id="PF01636"/>
    </source>
</evidence>
<proteinExistence type="predicted"/>
<dbReference type="Pfam" id="PF01636">
    <property type="entry name" value="APH"/>
    <property type="match status" value="1"/>
</dbReference>
<dbReference type="SUPFAM" id="SSF56112">
    <property type="entry name" value="Protein kinase-like (PK-like)"/>
    <property type="match status" value="1"/>
</dbReference>
<evidence type="ECO:0000313" key="3">
    <source>
        <dbReference type="Proteomes" id="UP001219355"/>
    </source>
</evidence>
<gene>
    <name evidence="2" type="ORF">PRK78_004781</name>
</gene>
<dbReference type="PANTHER" id="PTHR21310:SF15">
    <property type="entry name" value="AMINOGLYCOSIDE PHOSPHOTRANSFERASE DOMAIN-CONTAINING PROTEIN"/>
    <property type="match status" value="1"/>
</dbReference>